<sequence>MAAGGARRALSETELDAYHDAIAGTLGQFEATALEAIGQALSARDHGVLATSAGAAAGLGAVTDAYAERELAKLKTLTEARLRAHGHVRGTLEILCDAVFADTEVATRQEARAVHRSLQACGRSSAERAQAANAPRAARAAKVLRALLALPGLDAMPLPSVGAMVAKQLADMPCTSRRMLRSWLARHGREMSQALQDLAAGQPGPSSREAGRRCERPTPADAACVQLAAVQSALASLAAQDYRTSRGGFDADGYRVALRALVDRIVAPHDAAPGAAALASAVDSVVATGAVVRGPDPAMRGMRRHAIDDVLADLDPAQLQALRASFRVSQDADGRRSPALLAGFICHDSYAAAELLALHDRVEDLAREDPRDGPLSTPHFRLYFERRAARCVPLVERLVAAGRQVAGGKGTAGFMRVQAGIEQLHAVLGHLQEPLVPAACARDFHRFHADLRLLFRHCAGTLATFDPPDMAMRLGDTVMYRCNEMLSIARRGAPRTERELWLRQREMATAVQCMVRELATARQTLQDQALVRLQRAQAVSADLDHWLGPATSPNSPAPQPFDVRAALDRLIDDLVVVSSVAGTGWKPEPLRPLRASLTALLGKGSHWLSKAQLARLARCGEIGLPMARICELAASIRDALSACVTPCAPGALAIGMRNLANSVLAMHACLARANAVGAPAAQAQSEQEIVDGVRQHAAGAVRRMLNDAVAALGRRRHIALRSRLARQDHQACRRIVRRLPPALRGVGPGAPVGGFAHRVVADGFKAAIALWAIAFDGLHEAVSGVSADTAERVHARITDAQWRTAYAVIGAAVGVRAAPAEDGVEIVALENAEFYALHGGWPRRAVMSDYALAGKPFAVCSRTATDPRTLRGKPVEVRFRGAVTASGNPETVVVSELIWMDIHRARFVADDVRLSGNSFAVEESLDVTEEAGGTSFVVSENPHLYRFLATLQSICGKGNWQYAWQFERQFHAVTALMSQALPAALTSVTMGGEVDYGWFGKGAFIKRQGDTDVEYRCGKARAGVARIDLRQDEFVSMIAPQPGPRGRPGGANRLLEREYSVARYALAVEVAGGKPTVPVGSARLGFALVEG</sequence>
<name>A0ABN7YQX9_9BURK</name>
<evidence type="ECO:0000256" key="1">
    <source>
        <dbReference type="SAM" id="MobiDB-lite"/>
    </source>
</evidence>
<reference evidence="2 3" key="1">
    <citation type="submission" date="2021-08" db="EMBL/GenBank/DDBJ databases">
        <authorList>
            <person name="Peeters C."/>
        </authorList>
    </citation>
    <scope>NUCLEOTIDE SEQUENCE [LARGE SCALE GENOMIC DNA]</scope>
    <source>
        <strain evidence="2 3">LMG 21510</strain>
    </source>
</reference>
<dbReference type="Proteomes" id="UP000721236">
    <property type="component" value="Unassembled WGS sequence"/>
</dbReference>
<comment type="caution">
    <text evidence="2">The sequence shown here is derived from an EMBL/GenBank/DDBJ whole genome shotgun (WGS) entry which is preliminary data.</text>
</comment>
<protein>
    <submittedName>
        <fullName evidence="2">Uncharacterized protein</fullName>
    </submittedName>
</protein>
<evidence type="ECO:0000313" key="2">
    <source>
        <dbReference type="EMBL" id="CAG9174521.1"/>
    </source>
</evidence>
<proteinExistence type="predicted"/>
<evidence type="ECO:0000313" key="3">
    <source>
        <dbReference type="Proteomes" id="UP000721236"/>
    </source>
</evidence>
<gene>
    <name evidence="2" type="ORF">LMG21510_02602</name>
</gene>
<keyword evidence="3" id="KW-1185">Reference proteome</keyword>
<dbReference type="EMBL" id="CAJZAH010000002">
    <property type="protein sequence ID" value="CAG9174521.1"/>
    <property type="molecule type" value="Genomic_DNA"/>
</dbReference>
<accession>A0ABN7YQX9</accession>
<organism evidence="2 3">
    <name type="scientific">Cupriavidus respiraculi</name>
    <dbReference type="NCBI Taxonomy" id="195930"/>
    <lineage>
        <taxon>Bacteria</taxon>
        <taxon>Pseudomonadati</taxon>
        <taxon>Pseudomonadota</taxon>
        <taxon>Betaproteobacteria</taxon>
        <taxon>Burkholderiales</taxon>
        <taxon>Burkholderiaceae</taxon>
        <taxon>Cupriavidus</taxon>
    </lineage>
</organism>
<feature type="region of interest" description="Disordered" evidence="1">
    <location>
        <begin position="197"/>
        <end position="217"/>
    </location>
</feature>